<accession>A0A9P0ZCT6</accession>
<keyword evidence="2" id="KW-0812">Transmembrane</keyword>
<name>A0A9P0ZCT6_CUSEU</name>
<dbReference type="InterPro" id="IPR056309">
    <property type="entry name" value="CGL160/ATPI_dom"/>
</dbReference>
<dbReference type="Proteomes" id="UP001152484">
    <property type="component" value="Unassembled WGS sequence"/>
</dbReference>
<dbReference type="AlphaFoldDB" id="A0A9P0ZCT6"/>
<evidence type="ECO:0000256" key="2">
    <source>
        <dbReference type="ARBA" id="ARBA00022692"/>
    </source>
</evidence>
<reference evidence="6" key="1">
    <citation type="submission" date="2022-07" db="EMBL/GenBank/DDBJ databases">
        <authorList>
            <person name="Macas J."/>
            <person name="Novak P."/>
            <person name="Neumann P."/>
        </authorList>
    </citation>
    <scope>NUCLEOTIDE SEQUENCE</scope>
</reference>
<evidence type="ECO:0000256" key="4">
    <source>
        <dbReference type="ARBA" id="ARBA00023136"/>
    </source>
</evidence>
<evidence type="ECO:0000259" key="5">
    <source>
        <dbReference type="Pfam" id="PF24763"/>
    </source>
</evidence>
<comment type="caution">
    <text evidence="6">The sequence shown here is derived from an EMBL/GenBank/DDBJ whole genome shotgun (WGS) entry which is preliminary data.</text>
</comment>
<evidence type="ECO:0000256" key="3">
    <source>
        <dbReference type="ARBA" id="ARBA00022989"/>
    </source>
</evidence>
<keyword evidence="3" id="KW-1133">Transmembrane helix</keyword>
<dbReference type="Pfam" id="PF24763">
    <property type="entry name" value="CGL160_C"/>
    <property type="match status" value="1"/>
</dbReference>
<evidence type="ECO:0000256" key="1">
    <source>
        <dbReference type="ARBA" id="ARBA00004141"/>
    </source>
</evidence>
<protein>
    <recommendedName>
        <fullName evidence="5">CGL160/ATPI domain-containing protein</fullName>
    </recommendedName>
</protein>
<organism evidence="6 7">
    <name type="scientific">Cuscuta europaea</name>
    <name type="common">European dodder</name>
    <dbReference type="NCBI Taxonomy" id="41803"/>
    <lineage>
        <taxon>Eukaryota</taxon>
        <taxon>Viridiplantae</taxon>
        <taxon>Streptophyta</taxon>
        <taxon>Embryophyta</taxon>
        <taxon>Tracheophyta</taxon>
        <taxon>Spermatophyta</taxon>
        <taxon>Magnoliopsida</taxon>
        <taxon>eudicotyledons</taxon>
        <taxon>Gunneridae</taxon>
        <taxon>Pentapetalae</taxon>
        <taxon>asterids</taxon>
        <taxon>lamiids</taxon>
        <taxon>Solanales</taxon>
        <taxon>Convolvulaceae</taxon>
        <taxon>Cuscuteae</taxon>
        <taxon>Cuscuta</taxon>
        <taxon>Cuscuta subgen. Cuscuta</taxon>
    </lineage>
</organism>
<proteinExistence type="predicted"/>
<comment type="subcellular location">
    <subcellularLocation>
        <location evidence="1">Membrane</location>
        <topology evidence="1">Multi-pass membrane protein</topology>
    </subcellularLocation>
</comment>
<evidence type="ECO:0000313" key="7">
    <source>
        <dbReference type="Proteomes" id="UP001152484"/>
    </source>
</evidence>
<dbReference type="EMBL" id="CAMAPE010000031">
    <property type="protein sequence ID" value="CAH9094403.1"/>
    <property type="molecule type" value="Genomic_DNA"/>
</dbReference>
<gene>
    <name evidence="6" type="ORF">CEURO_LOCUS12726</name>
</gene>
<evidence type="ECO:0000313" key="6">
    <source>
        <dbReference type="EMBL" id="CAH9094403.1"/>
    </source>
</evidence>
<sequence>MLRELRRPNGDPKVMAAQSIEEYLKLKNKLQLLTLGIGSICILFS</sequence>
<dbReference type="GO" id="GO:0016020">
    <property type="term" value="C:membrane"/>
    <property type="evidence" value="ECO:0007669"/>
    <property type="project" value="UniProtKB-SubCell"/>
</dbReference>
<feature type="domain" description="CGL160/ATPI" evidence="5">
    <location>
        <begin position="11"/>
        <end position="43"/>
    </location>
</feature>
<keyword evidence="7" id="KW-1185">Reference proteome</keyword>
<keyword evidence="4" id="KW-0472">Membrane</keyword>